<dbReference type="Proteomes" id="UP000250235">
    <property type="component" value="Unassembled WGS sequence"/>
</dbReference>
<dbReference type="AlphaFoldDB" id="A0A2Z7AMY5"/>
<sequence length="314" mass="34782">MVMVKNSHTCQQFSAWNSPGLDHLPLLQLDQCIPPSTCTANVALPEISVSILPGSNAGHQDAVELPSLNYDFQRGSGDLYSKDSQCALLNRLGVAAKPVDATCAQRRFLIFDQSGNKTRLFFSSSFSHQKQIVASKIPACAHDSHEKLAAQVDKHYSVNPIEEKWDENQLTDGEEENLEDSQDINALLDSDGEDEYEDGGENDEVSSTGHTANATEDVHYKDKLFDKLEEEVASSDDLPKRRKLLDGGFKQPSLVGTESPTRLDSSYGYDDDVESSNAGMRKSSDDIFSRKREKKIKVREALKTLESIIPRGKE</sequence>
<feature type="region of interest" description="Disordered" evidence="1">
    <location>
        <begin position="231"/>
        <end position="289"/>
    </location>
</feature>
<feature type="compositionally biased region" description="Acidic residues" evidence="1">
    <location>
        <begin position="190"/>
        <end position="204"/>
    </location>
</feature>
<feature type="compositionally biased region" description="Polar residues" evidence="1">
    <location>
        <begin position="254"/>
        <end position="264"/>
    </location>
</feature>
<dbReference type="OrthoDB" id="777433at2759"/>
<dbReference type="PANTHER" id="PTHR36066:SF8">
    <property type="entry name" value="TRANSCRIPTION FACTOR SAC51"/>
    <property type="match status" value="1"/>
</dbReference>
<keyword evidence="3" id="KW-1185">Reference proteome</keyword>
<evidence type="ECO:0000313" key="3">
    <source>
        <dbReference type="Proteomes" id="UP000250235"/>
    </source>
</evidence>
<name>A0A2Z7AMY5_9LAMI</name>
<dbReference type="PANTHER" id="PTHR36066">
    <property type="entry name" value="TRANSCRIPTION FACTOR BHLH145"/>
    <property type="match status" value="1"/>
</dbReference>
<reference evidence="2 3" key="1">
    <citation type="journal article" date="2015" name="Proc. Natl. Acad. Sci. U.S.A.">
        <title>The resurrection genome of Boea hygrometrica: A blueprint for survival of dehydration.</title>
        <authorList>
            <person name="Xiao L."/>
            <person name="Yang G."/>
            <person name="Zhang L."/>
            <person name="Yang X."/>
            <person name="Zhao S."/>
            <person name="Ji Z."/>
            <person name="Zhou Q."/>
            <person name="Hu M."/>
            <person name="Wang Y."/>
            <person name="Chen M."/>
            <person name="Xu Y."/>
            <person name="Jin H."/>
            <person name="Xiao X."/>
            <person name="Hu G."/>
            <person name="Bao F."/>
            <person name="Hu Y."/>
            <person name="Wan P."/>
            <person name="Li L."/>
            <person name="Deng X."/>
            <person name="Kuang T."/>
            <person name="Xiang C."/>
            <person name="Zhu J.K."/>
            <person name="Oliver M.J."/>
            <person name="He Y."/>
        </authorList>
    </citation>
    <scope>NUCLEOTIDE SEQUENCE [LARGE SCALE GENOMIC DNA]</scope>
    <source>
        <strain evidence="3">cv. XS01</strain>
    </source>
</reference>
<organism evidence="2 3">
    <name type="scientific">Dorcoceras hygrometricum</name>
    <dbReference type="NCBI Taxonomy" id="472368"/>
    <lineage>
        <taxon>Eukaryota</taxon>
        <taxon>Viridiplantae</taxon>
        <taxon>Streptophyta</taxon>
        <taxon>Embryophyta</taxon>
        <taxon>Tracheophyta</taxon>
        <taxon>Spermatophyta</taxon>
        <taxon>Magnoliopsida</taxon>
        <taxon>eudicotyledons</taxon>
        <taxon>Gunneridae</taxon>
        <taxon>Pentapetalae</taxon>
        <taxon>asterids</taxon>
        <taxon>lamiids</taxon>
        <taxon>Lamiales</taxon>
        <taxon>Gesneriaceae</taxon>
        <taxon>Didymocarpoideae</taxon>
        <taxon>Trichosporeae</taxon>
        <taxon>Loxocarpinae</taxon>
        <taxon>Dorcoceras</taxon>
    </lineage>
</organism>
<dbReference type="InterPro" id="IPR037546">
    <property type="entry name" value="SAC51-like"/>
</dbReference>
<feature type="region of interest" description="Disordered" evidence="1">
    <location>
        <begin position="190"/>
        <end position="216"/>
    </location>
</feature>
<evidence type="ECO:0000313" key="2">
    <source>
        <dbReference type="EMBL" id="KZV22748.1"/>
    </source>
</evidence>
<gene>
    <name evidence="2" type="ORF">F511_05380</name>
</gene>
<proteinExistence type="predicted"/>
<feature type="compositionally biased region" description="Polar residues" evidence="1">
    <location>
        <begin position="205"/>
        <end position="214"/>
    </location>
</feature>
<protein>
    <submittedName>
        <fullName evidence="2">Uncharacterized protein</fullName>
    </submittedName>
</protein>
<accession>A0A2Z7AMY5</accession>
<dbReference type="EMBL" id="KV014110">
    <property type="protein sequence ID" value="KZV22748.1"/>
    <property type="molecule type" value="Genomic_DNA"/>
</dbReference>
<evidence type="ECO:0000256" key="1">
    <source>
        <dbReference type="SAM" id="MobiDB-lite"/>
    </source>
</evidence>